<comment type="caution">
    <text evidence="10">The sequence shown here is derived from an EMBL/GenBank/DDBJ whole genome shotgun (WGS) entry which is preliminary data.</text>
</comment>
<dbReference type="Pfam" id="PF12704">
    <property type="entry name" value="MacB_PCD"/>
    <property type="match status" value="1"/>
</dbReference>
<feature type="domain" description="ABC3 transporter permease C-terminal" evidence="8">
    <location>
        <begin position="281"/>
        <end position="403"/>
    </location>
</feature>
<evidence type="ECO:0000256" key="7">
    <source>
        <dbReference type="SAM" id="Phobius"/>
    </source>
</evidence>
<keyword evidence="3 7" id="KW-0812">Transmembrane</keyword>
<dbReference type="InterPro" id="IPR003838">
    <property type="entry name" value="ABC3_permease_C"/>
</dbReference>
<organism evidence="10 11">
    <name type="scientific">Fimbriimonas ginsengisoli</name>
    <dbReference type="NCBI Taxonomy" id="1005039"/>
    <lineage>
        <taxon>Bacteria</taxon>
        <taxon>Bacillati</taxon>
        <taxon>Armatimonadota</taxon>
        <taxon>Fimbriimonadia</taxon>
        <taxon>Fimbriimonadales</taxon>
        <taxon>Fimbriimonadaceae</taxon>
        <taxon>Fimbriimonas</taxon>
    </lineage>
</organism>
<evidence type="ECO:0000259" key="8">
    <source>
        <dbReference type="Pfam" id="PF02687"/>
    </source>
</evidence>
<name>A0A931PT96_FIMGI</name>
<evidence type="ECO:0000256" key="4">
    <source>
        <dbReference type="ARBA" id="ARBA00022989"/>
    </source>
</evidence>
<proteinExistence type="inferred from homology"/>
<keyword evidence="5 7" id="KW-0472">Membrane</keyword>
<dbReference type="InterPro" id="IPR050250">
    <property type="entry name" value="Macrolide_Exporter_MacB"/>
</dbReference>
<keyword evidence="2" id="KW-1003">Cell membrane</keyword>
<dbReference type="Pfam" id="PF02687">
    <property type="entry name" value="FtsX"/>
    <property type="match status" value="1"/>
</dbReference>
<dbReference type="GO" id="GO:0005886">
    <property type="term" value="C:plasma membrane"/>
    <property type="evidence" value="ECO:0007669"/>
    <property type="project" value="UniProtKB-SubCell"/>
</dbReference>
<dbReference type="PANTHER" id="PTHR30572:SF4">
    <property type="entry name" value="ABC TRANSPORTER PERMEASE YTRF"/>
    <property type="match status" value="1"/>
</dbReference>
<feature type="transmembrane region" description="Helical" evidence="7">
    <location>
        <begin position="321"/>
        <end position="348"/>
    </location>
</feature>
<accession>A0A931PT96</accession>
<dbReference type="EMBL" id="JACOSL010000022">
    <property type="protein sequence ID" value="MBI1756134.1"/>
    <property type="molecule type" value="Genomic_DNA"/>
</dbReference>
<reference evidence="10" key="1">
    <citation type="submission" date="2020-07" db="EMBL/GenBank/DDBJ databases">
        <title>Huge and variable diversity of episymbiotic CPR bacteria and DPANN archaea in groundwater ecosystems.</title>
        <authorList>
            <person name="He C.Y."/>
            <person name="Keren R."/>
            <person name="Whittaker M."/>
            <person name="Farag I.F."/>
            <person name="Doudna J."/>
            <person name="Cate J.H.D."/>
            <person name="Banfield J.F."/>
        </authorList>
    </citation>
    <scope>NUCLEOTIDE SEQUENCE</scope>
    <source>
        <strain evidence="10">NC_groundwater_17_Pr7_B-0.1um_64_12</strain>
    </source>
</reference>
<dbReference type="AlphaFoldDB" id="A0A931PT96"/>
<comment type="similarity">
    <text evidence="6">Belongs to the ABC-4 integral membrane protein family.</text>
</comment>
<feature type="transmembrane region" description="Helical" evidence="7">
    <location>
        <begin position="21"/>
        <end position="41"/>
    </location>
</feature>
<evidence type="ECO:0000256" key="5">
    <source>
        <dbReference type="ARBA" id="ARBA00023136"/>
    </source>
</evidence>
<protein>
    <submittedName>
        <fullName evidence="10">ABC transporter permease</fullName>
    </submittedName>
</protein>
<evidence type="ECO:0000313" key="11">
    <source>
        <dbReference type="Proteomes" id="UP000727962"/>
    </source>
</evidence>
<evidence type="ECO:0000256" key="6">
    <source>
        <dbReference type="ARBA" id="ARBA00038076"/>
    </source>
</evidence>
<gene>
    <name evidence="10" type="ORF">HYR64_03400</name>
</gene>
<feature type="transmembrane region" description="Helical" evidence="7">
    <location>
        <begin position="368"/>
        <end position="393"/>
    </location>
</feature>
<evidence type="ECO:0000313" key="10">
    <source>
        <dbReference type="EMBL" id="MBI1756134.1"/>
    </source>
</evidence>
<dbReference type="GO" id="GO:0022857">
    <property type="term" value="F:transmembrane transporter activity"/>
    <property type="evidence" value="ECO:0007669"/>
    <property type="project" value="TreeGrafter"/>
</dbReference>
<dbReference type="Proteomes" id="UP000727962">
    <property type="component" value="Unassembled WGS sequence"/>
</dbReference>
<evidence type="ECO:0000256" key="3">
    <source>
        <dbReference type="ARBA" id="ARBA00022692"/>
    </source>
</evidence>
<comment type="subcellular location">
    <subcellularLocation>
        <location evidence="1">Cell membrane</location>
        <topology evidence="1">Multi-pass membrane protein</topology>
    </subcellularLocation>
</comment>
<dbReference type="InterPro" id="IPR025857">
    <property type="entry name" value="MacB_PCD"/>
</dbReference>
<evidence type="ECO:0000259" key="9">
    <source>
        <dbReference type="Pfam" id="PF12704"/>
    </source>
</evidence>
<keyword evidence="4 7" id="KW-1133">Transmembrane helix</keyword>
<dbReference type="PANTHER" id="PTHR30572">
    <property type="entry name" value="MEMBRANE COMPONENT OF TRANSPORTER-RELATED"/>
    <property type="match status" value="1"/>
</dbReference>
<evidence type="ECO:0000256" key="2">
    <source>
        <dbReference type="ARBA" id="ARBA00022475"/>
    </source>
</evidence>
<sequence length="410" mass="44802">MNALASLLVALEMLRQHKMRAFLTMLGVIIGVMSVTMIVMISNGFQTYINTVFKKLGTDTMFVFFDPGRRMRGETTGGTEKLSNEDIRYLLNRVSVLEIGSGMMQIPQQKVKFGEQSVDNPQIFASDEYFHELNRFDVVQGRWLTKADLDQRASVCLIGEEIRYRLFGEGANAIGKLISTQGIAFEVIGVIKRADFLGDSSARMVLVPITTAQSKWMGSRRVDFIMLRAKPGVKVNDAMDSVWRALMLRSHNRPIYRLDSRESILSVLEGLVGVAGVILAAVAALSLLVGGIGIMNIMLVSVTERTREIGLRKAIGAPQAAILQQFIIEAAMLSMVGGLIGMFIAWSLGNAVTILTAMRQWPSPDGLATPFPLTAAIGAALFSAFIGVVFGLYPAISAAKLDPIVALRHE</sequence>
<feature type="domain" description="MacB-like periplasmic core" evidence="9">
    <location>
        <begin position="22"/>
        <end position="242"/>
    </location>
</feature>
<feature type="transmembrane region" description="Helical" evidence="7">
    <location>
        <begin position="271"/>
        <end position="300"/>
    </location>
</feature>
<evidence type="ECO:0000256" key="1">
    <source>
        <dbReference type="ARBA" id="ARBA00004651"/>
    </source>
</evidence>